<evidence type="ECO:0000313" key="1">
    <source>
        <dbReference type="EMBL" id="ACA82702.1"/>
    </source>
</evidence>
<dbReference type="AlphaFoldDB" id="B1MYV0"/>
<organism evidence="1 2">
    <name type="scientific">Leuconostoc citreum (strain KM20)</name>
    <dbReference type="NCBI Taxonomy" id="349519"/>
    <lineage>
        <taxon>Bacteria</taxon>
        <taxon>Bacillati</taxon>
        <taxon>Bacillota</taxon>
        <taxon>Bacilli</taxon>
        <taxon>Lactobacillales</taxon>
        <taxon>Lactobacillaceae</taxon>
        <taxon>Leuconostoc</taxon>
    </lineage>
</organism>
<dbReference type="EMBL" id="DQ489736">
    <property type="protein sequence ID" value="ACA82702.1"/>
    <property type="molecule type" value="Genomic_DNA"/>
</dbReference>
<evidence type="ECO:0000313" key="2">
    <source>
        <dbReference type="Proteomes" id="UP000002166"/>
    </source>
</evidence>
<protein>
    <submittedName>
        <fullName evidence="1">Uncharacterized protein</fullName>
    </submittedName>
</protein>
<proteinExistence type="predicted"/>
<dbReference type="Proteomes" id="UP000002166">
    <property type="component" value="Chromosome"/>
</dbReference>
<reference evidence="1 2" key="1">
    <citation type="journal article" date="2008" name="J. Bacteriol.">
        <title>Complete genome sequence of Leuconostoc citreum KM20.</title>
        <authorList>
            <person name="Kim J.F."/>
            <person name="Jeong H."/>
            <person name="Lee J.-S."/>
            <person name="Choi S.-H."/>
            <person name="Ha M."/>
            <person name="Hur C.-G."/>
            <person name="Kim J.-S."/>
            <person name="Lee S."/>
            <person name="Park H.-S."/>
            <person name="Park Y.-H."/>
            <person name="Oh T.K."/>
        </authorList>
    </citation>
    <scope>NUCLEOTIDE SEQUENCE [LARGE SCALE GENOMIC DNA]</scope>
    <source>
        <strain evidence="1 2">KM20</strain>
    </source>
</reference>
<dbReference type="OrthoDB" id="2142075at2"/>
<keyword evidence="2" id="KW-1185">Reference proteome</keyword>
<sequence>MINKAIDNLRYRIVNRYVGCLRDIEVDSRLRERLTWSDNNKIIGQIAYSIHNIVDFTDEAFRPFDDVNNYEALILRELAEHAKNLENNILPELERMRLDTRWLSEYYEELADVNNSLDDFNFL</sequence>
<name>B1MYV0_LEUCK</name>
<dbReference type="HOGENOM" id="CLU_2012444_0_0_9"/>
<dbReference type="eggNOG" id="ENOG50308GT">
    <property type="taxonomic scope" value="Bacteria"/>
</dbReference>
<gene>
    <name evidence="1" type="ordered locus">LCK_00874</name>
</gene>
<dbReference type="STRING" id="349519.LCK_00874"/>
<dbReference type="RefSeq" id="WP_012305196.1">
    <property type="nucleotide sequence ID" value="NC_010471.1"/>
</dbReference>
<accession>B1MYV0</accession>
<dbReference type="KEGG" id="lci:LCK_00874"/>